<dbReference type="RefSeq" id="WP_008846965.1">
    <property type="nucleotide sequence ID" value="NZ_AOJH01000006.1"/>
</dbReference>
<dbReference type="PATRIC" id="fig|1230456.3.peg.169"/>
<keyword evidence="3" id="KW-1185">Reference proteome</keyword>
<dbReference type="Gene3D" id="3.90.1200.10">
    <property type="match status" value="1"/>
</dbReference>
<dbReference type="PANTHER" id="PTHR21310">
    <property type="entry name" value="AMINOGLYCOSIDE PHOSPHOTRANSFERASE-RELATED-RELATED"/>
    <property type="match status" value="1"/>
</dbReference>
<accession>M0PJG8</accession>
<evidence type="ECO:0000313" key="3">
    <source>
        <dbReference type="Proteomes" id="UP000011546"/>
    </source>
</evidence>
<protein>
    <submittedName>
        <fullName evidence="2">Phosphotransferase</fullName>
    </submittedName>
</protein>
<name>M0PJG8_9EURY</name>
<dbReference type="Pfam" id="PF01636">
    <property type="entry name" value="APH"/>
    <property type="match status" value="1"/>
</dbReference>
<comment type="caution">
    <text evidence="2">The sequence shown here is derived from an EMBL/GenBank/DDBJ whole genome shotgun (WGS) entry which is preliminary data.</text>
</comment>
<dbReference type="STRING" id="1230456.C468_00920"/>
<dbReference type="SUPFAM" id="SSF56112">
    <property type="entry name" value="Protein kinase-like (PK-like)"/>
    <property type="match status" value="1"/>
</dbReference>
<gene>
    <name evidence="2" type="ORF">C468_00920</name>
</gene>
<feature type="domain" description="Aminoglycoside phosphotransferase" evidence="1">
    <location>
        <begin position="25"/>
        <end position="260"/>
    </location>
</feature>
<organism evidence="2 3">
    <name type="scientific">Halorubrum kocurii JCM 14978</name>
    <dbReference type="NCBI Taxonomy" id="1230456"/>
    <lineage>
        <taxon>Archaea</taxon>
        <taxon>Methanobacteriati</taxon>
        <taxon>Methanobacteriota</taxon>
        <taxon>Stenosarchaea group</taxon>
        <taxon>Halobacteria</taxon>
        <taxon>Halobacteriales</taxon>
        <taxon>Haloferacaceae</taxon>
        <taxon>Halorubrum</taxon>
    </lineage>
</organism>
<dbReference type="InterPro" id="IPR002575">
    <property type="entry name" value="Aminoglycoside_PTrfase"/>
</dbReference>
<dbReference type="EMBL" id="AOJH01000006">
    <property type="protein sequence ID" value="EMA70053.1"/>
    <property type="molecule type" value="Genomic_DNA"/>
</dbReference>
<evidence type="ECO:0000313" key="2">
    <source>
        <dbReference type="EMBL" id="EMA70053.1"/>
    </source>
</evidence>
<dbReference type="PANTHER" id="PTHR21310:SF15">
    <property type="entry name" value="AMINOGLYCOSIDE PHOSPHOTRANSFERASE DOMAIN-CONTAINING PROTEIN"/>
    <property type="match status" value="1"/>
</dbReference>
<reference evidence="2 3" key="1">
    <citation type="journal article" date="2014" name="PLoS Genet.">
        <title>Phylogenetically driven sequencing of extremely halophilic archaea reveals strategies for static and dynamic osmo-response.</title>
        <authorList>
            <person name="Becker E.A."/>
            <person name="Seitzer P.M."/>
            <person name="Tritt A."/>
            <person name="Larsen D."/>
            <person name="Krusor M."/>
            <person name="Yao A.I."/>
            <person name="Wu D."/>
            <person name="Madern D."/>
            <person name="Eisen J.A."/>
            <person name="Darling A.E."/>
            <person name="Facciotti M.T."/>
        </authorList>
    </citation>
    <scope>NUCLEOTIDE SEQUENCE [LARGE SCALE GENOMIC DNA]</scope>
    <source>
        <strain evidence="2 3">JCM 14978</strain>
    </source>
</reference>
<dbReference type="Proteomes" id="UP000011546">
    <property type="component" value="Unassembled WGS sequence"/>
</dbReference>
<proteinExistence type="predicted"/>
<dbReference type="OrthoDB" id="350437at2157"/>
<evidence type="ECO:0000259" key="1">
    <source>
        <dbReference type="Pfam" id="PF01636"/>
    </source>
</evidence>
<dbReference type="GO" id="GO:0016740">
    <property type="term" value="F:transferase activity"/>
    <property type="evidence" value="ECO:0007669"/>
    <property type="project" value="UniProtKB-KW"/>
</dbReference>
<keyword evidence="2" id="KW-0808">Transferase</keyword>
<dbReference type="InterPro" id="IPR011009">
    <property type="entry name" value="Kinase-like_dom_sf"/>
</dbReference>
<dbReference type="InterPro" id="IPR051678">
    <property type="entry name" value="AGP_Transferase"/>
</dbReference>
<sequence length="316" mass="34888">MPESRSLIASVFPDRAVESASASTAGNSKRTVAVWFEEEDPVVLQYSTDSSLRTEGELARAIRTRTAVPVPRVVEIGSHGASSYIVSELAPGKNLHSRFAGLDREPQQRIARQFGHYLAEIHDAFSFEGVGQVNSSMGPDGLQFHAAESDDFEGWFRRYAREGIEALPDPFDPVRGRLEDAVLSWGYDSDWDPRLFPWDLRPGNALAMDGELSAVLDWGDPLAAPPGLAVAKAQHLIADWYVEDTAPVRSAFRDGYESVRPYPTVPTVFSLVAVLRSAVDSHGVVTRPRYPEWTGEKAVAFHLDRLHDILAEADED</sequence>
<dbReference type="AlphaFoldDB" id="M0PJG8"/>